<gene>
    <name evidence="1" type="ORF">LCGC14_1068600</name>
</gene>
<reference evidence="1" key="1">
    <citation type="journal article" date="2015" name="Nature">
        <title>Complex archaea that bridge the gap between prokaryotes and eukaryotes.</title>
        <authorList>
            <person name="Spang A."/>
            <person name="Saw J.H."/>
            <person name="Jorgensen S.L."/>
            <person name="Zaremba-Niedzwiedzka K."/>
            <person name="Martijn J."/>
            <person name="Lind A.E."/>
            <person name="van Eijk R."/>
            <person name="Schleper C."/>
            <person name="Guy L."/>
            <person name="Ettema T.J."/>
        </authorList>
    </citation>
    <scope>NUCLEOTIDE SEQUENCE</scope>
</reference>
<protein>
    <submittedName>
        <fullName evidence="1">Uncharacterized protein</fullName>
    </submittedName>
</protein>
<evidence type="ECO:0000313" key="1">
    <source>
        <dbReference type="EMBL" id="KKN07287.1"/>
    </source>
</evidence>
<proteinExistence type="predicted"/>
<sequence>MPVLTEMGDLFAMRDGTNEGLIRDSLSTSSFPLGEDQRIAVPVQSPSPQPVVSIGLVDVSEKLVSKLQATLLLLQLQ</sequence>
<dbReference type="EMBL" id="LAZR01004586">
    <property type="protein sequence ID" value="KKN07287.1"/>
    <property type="molecule type" value="Genomic_DNA"/>
</dbReference>
<comment type="caution">
    <text evidence="1">The sequence shown here is derived from an EMBL/GenBank/DDBJ whole genome shotgun (WGS) entry which is preliminary data.</text>
</comment>
<name>A0A0F9N636_9ZZZZ</name>
<accession>A0A0F9N636</accession>
<organism evidence="1">
    <name type="scientific">marine sediment metagenome</name>
    <dbReference type="NCBI Taxonomy" id="412755"/>
    <lineage>
        <taxon>unclassified sequences</taxon>
        <taxon>metagenomes</taxon>
        <taxon>ecological metagenomes</taxon>
    </lineage>
</organism>
<dbReference type="AlphaFoldDB" id="A0A0F9N636"/>